<dbReference type="GO" id="GO:0005634">
    <property type="term" value="C:nucleus"/>
    <property type="evidence" value="ECO:0007669"/>
    <property type="project" value="UniProtKB-SubCell"/>
</dbReference>
<keyword evidence="6" id="KW-0539">Nucleus</keyword>
<evidence type="ECO:0000256" key="2">
    <source>
        <dbReference type="ARBA" id="ARBA00004286"/>
    </source>
</evidence>
<dbReference type="GO" id="GO:0010629">
    <property type="term" value="P:negative regulation of gene expression"/>
    <property type="evidence" value="ECO:0007669"/>
    <property type="project" value="TreeGrafter"/>
</dbReference>
<keyword evidence="4" id="KW-0808">Transferase</keyword>
<dbReference type="GO" id="GO:0008270">
    <property type="term" value="F:zinc ion binding"/>
    <property type="evidence" value="ECO:0007669"/>
    <property type="project" value="InterPro"/>
</dbReference>
<evidence type="ECO:0000256" key="3">
    <source>
        <dbReference type="ARBA" id="ARBA00022454"/>
    </source>
</evidence>
<dbReference type="Gene3D" id="2.170.270.10">
    <property type="entry name" value="SET domain"/>
    <property type="match status" value="1"/>
</dbReference>
<evidence type="ECO:0000256" key="1">
    <source>
        <dbReference type="ARBA" id="ARBA00004123"/>
    </source>
</evidence>
<dbReference type="InterPro" id="IPR007728">
    <property type="entry name" value="Pre-SET_dom"/>
</dbReference>
<dbReference type="PROSITE" id="PS50867">
    <property type="entry name" value="PRE_SET"/>
    <property type="match status" value="1"/>
</dbReference>
<reference evidence="11" key="1">
    <citation type="submission" date="2022-11" db="UniProtKB">
        <authorList>
            <consortium name="WormBaseParasite"/>
        </authorList>
    </citation>
    <scope>IDENTIFICATION</scope>
</reference>
<dbReference type="InterPro" id="IPR046341">
    <property type="entry name" value="SET_dom_sf"/>
</dbReference>
<evidence type="ECO:0000259" key="9">
    <source>
        <dbReference type="PROSITE" id="PS50867"/>
    </source>
</evidence>
<keyword evidence="3" id="KW-0158">Chromosome</keyword>
<dbReference type="InterPro" id="IPR001214">
    <property type="entry name" value="SET_dom"/>
</dbReference>
<dbReference type="SMART" id="SM00317">
    <property type="entry name" value="SET"/>
    <property type="match status" value="1"/>
</dbReference>
<dbReference type="SUPFAM" id="SSF82199">
    <property type="entry name" value="SET domain"/>
    <property type="match status" value="1"/>
</dbReference>
<evidence type="ECO:0000313" key="11">
    <source>
        <dbReference type="WBParaSite" id="Gr19_v10_g6961.t1"/>
    </source>
</evidence>
<dbReference type="WBParaSite" id="Gr19_v10_g6961.t1">
    <property type="protein sequence ID" value="Gr19_v10_g6961.t1"/>
    <property type="gene ID" value="Gr19_v10_g6961"/>
</dbReference>
<sequence length="331" mass="37428">MVHSVSGADISNGRASIPIPWVNDVDDVELPNFDYQFLPKFTESLPKRMFCACRDGCSAEKGCSCVGMSTIKLSKSGHVHDAHLLSENAFDSQFFECSADCACAGTCANRLAPANDTQRHQLQIFKTPKAGFACKTMKAIRKGSFVCFLGGEVLPTDYPTIKPKDYEQIEAPDKVCFTFIDNMRQAAFFIRFDKVANESRFFNSSCCPNLRTVHLFRDWLSPDRPLVAFIAICEISAGDELSHYYGDRWILDRLCAKPKSICCCGAPFCVWPPHANRREDLFSRPKDRQLKAKTVRAELKQRDQRREAERRGTKKRRMDPEAAAVDQLEQK</sequence>
<evidence type="ECO:0000313" key="10">
    <source>
        <dbReference type="Proteomes" id="UP000887572"/>
    </source>
</evidence>
<keyword evidence="4" id="KW-0489">Methyltransferase</keyword>
<name>A0A914I5H4_GLORO</name>
<feature type="domain" description="SET" evidence="8">
    <location>
        <begin position="120"/>
        <end position="246"/>
    </location>
</feature>
<feature type="compositionally biased region" description="Basic and acidic residues" evidence="7">
    <location>
        <begin position="288"/>
        <end position="311"/>
    </location>
</feature>
<dbReference type="GO" id="GO:0070828">
    <property type="term" value="P:heterochromatin organization"/>
    <property type="evidence" value="ECO:0007669"/>
    <property type="project" value="TreeGrafter"/>
</dbReference>
<comment type="subcellular location">
    <subcellularLocation>
        <location evidence="2">Chromosome</location>
    </subcellularLocation>
    <subcellularLocation>
        <location evidence="1">Nucleus</location>
    </subcellularLocation>
</comment>
<feature type="region of interest" description="Disordered" evidence="7">
    <location>
        <begin position="288"/>
        <end position="331"/>
    </location>
</feature>
<dbReference type="GO" id="GO:0046974">
    <property type="term" value="F:histone H3K9 methyltransferase activity"/>
    <property type="evidence" value="ECO:0007669"/>
    <property type="project" value="TreeGrafter"/>
</dbReference>
<dbReference type="GO" id="GO:0032259">
    <property type="term" value="P:methylation"/>
    <property type="evidence" value="ECO:0007669"/>
    <property type="project" value="UniProtKB-KW"/>
</dbReference>
<dbReference type="Proteomes" id="UP000887572">
    <property type="component" value="Unplaced"/>
</dbReference>
<evidence type="ECO:0000256" key="6">
    <source>
        <dbReference type="ARBA" id="ARBA00023242"/>
    </source>
</evidence>
<proteinExistence type="predicted"/>
<accession>A0A914I5H4</accession>
<dbReference type="Pfam" id="PF00856">
    <property type="entry name" value="SET"/>
    <property type="match status" value="1"/>
</dbReference>
<dbReference type="PANTHER" id="PTHR46024:SF1">
    <property type="entry name" value="HISTONE-LYSINE N-METHYLTRANSFERASE EGGLESS"/>
    <property type="match status" value="1"/>
</dbReference>
<evidence type="ECO:0000259" key="8">
    <source>
        <dbReference type="PROSITE" id="PS50280"/>
    </source>
</evidence>
<feature type="domain" description="Pre-SET" evidence="9">
    <location>
        <begin position="49"/>
        <end position="115"/>
    </location>
</feature>
<protein>
    <submittedName>
        <fullName evidence="11">SET domain-containing protein</fullName>
    </submittedName>
</protein>
<evidence type="ECO:0000256" key="7">
    <source>
        <dbReference type="SAM" id="MobiDB-lite"/>
    </source>
</evidence>
<dbReference type="PANTHER" id="PTHR46024">
    <property type="entry name" value="HISTONE-LYSINE N-METHYLTRANSFERASE EGGLESS"/>
    <property type="match status" value="1"/>
</dbReference>
<evidence type="ECO:0000256" key="4">
    <source>
        <dbReference type="ARBA" id="ARBA00022603"/>
    </source>
</evidence>
<dbReference type="PROSITE" id="PS50280">
    <property type="entry name" value="SET"/>
    <property type="match status" value="1"/>
</dbReference>
<keyword evidence="5" id="KW-0949">S-adenosyl-L-methionine</keyword>
<evidence type="ECO:0000256" key="5">
    <source>
        <dbReference type="ARBA" id="ARBA00022691"/>
    </source>
</evidence>
<organism evidence="10 11">
    <name type="scientific">Globodera rostochiensis</name>
    <name type="common">Golden nematode worm</name>
    <name type="synonym">Heterodera rostochiensis</name>
    <dbReference type="NCBI Taxonomy" id="31243"/>
    <lineage>
        <taxon>Eukaryota</taxon>
        <taxon>Metazoa</taxon>
        <taxon>Ecdysozoa</taxon>
        <taxon>Nematoda</taxon>
        <taxon>Chromadorea</taxon>
        <taxon>Rhabditida</taxon>
        <taxon>Tylenchina</taxon>
        <taxon>Tylenchomorpha</taxon>
        <taxon>Tylenchoidea</taxon>
        <taxon>Heteroderidae</taxon>
        <taxon>Heteroderinae</taxon>
        <taxon>Globodera</taxon>
    </lineage>
</organism>
<dbReference type="InterPro" id="IPR051516">
    <property type="entry name" value="SETDB_methyltransferase"/>
</dbReference>
<dbReference type="SMART" id="SM00468">
    <property type="entry name" value="PreSET"/>
    <property type="match status" value="1"/>
</dbReference>
<dbReference type="AlphaFoldDB" id="A0A914I5H4"/>
<dbReference type="GO" id="GO:0005694">
    <property type="term" value="C:chromosome"/>
    <property type="evidence" value="ECO:0007669"/>
    <property type="project" value="UniProtKB-SubCell"/>
</dbReference>
<keyword evidence="10" id="KW-1185">Reference proteome</keyword>